<dbReference type="Gene3D" id="3.40.50.1460">
    <property type="match status" value="1"/>
</dbReference>
<evidence type="ECO:0000259" key="3">
    <source>
        <dbReference type="Pfam" id="PF00656"/>
    </source>
</evidence>
<dbReference type="SUPFAM" id="SSF48452">
    <property type="entry name" value="TPR-like"/>
    <property type="match status" value="2"/>
</dbReference>
<dbReference type="InterPro" id="IPR011990">
    <property type="entry name" value="TPR-like_helical_dom_sf"/>
</dbReference>
<dbReference type="InterPro" id="IPR019734">
    <property type="entry name" value="TPR_rpt"/>
</dbReference>
<evidence type="ECO:0000313" key="5">
    <source>
        <dbReference type="Proteomes" id="UP000632339"/>
    </source>
</evidence>
<evidence type="ECO:0000256" key="1">
    <source>
        <dbReference type="PROSITE-ProRule" id="PRU00339"/>
    </source>
</evidence>
<keyword evidence="2" id="KW-0732">Signal</keyword>
<keyword evidence="1" id="KW-0802">TPR repeat</keyword>
<dbReference type="PROSITE" id="PS00018">
    <property type="entry name" value="EF_HAND_1"/>
    <property type="match status" value="1"/>
</dbReference>
<dbReference type="EMBL" id="BMLI01000001">
    <property type="protein sequence ID" value="GGM81579.1"/>
    <property type="molecule type" value="Genomic_DNA"/>
</dbReference>
<organism evidence="4 5">
    <name type="scientific">Dyadobacter beijingensis</name>
    <dbReference type="NCBI Taxonomy" id="365489"/>
    <lineage>
        <taxon>Bacteria</taxon>
        <taxon>Pseudomonadati</taxon>
        <taxon>Bacteroidota</taxon>
        <taxon>Cytophagia</taxon>
        <taxon>Cytophagales</taxon>
        <taxon>Spirosomataceae</taxon>
        <taxon>Dyadobacter</taxon>
    </lineage>
</organism>
<dbReference type="InterPro" id="IPR018247">
    <property type="entry name" value="EF_Hand_1_Ca_BS"/>
</dbReference>
<feature type="repeat" description="TPR" evidence="1">
    <location>
        <begin position="508"/>
        <end position="541"/>
    </location>
</feature>
<dbReference type="PANTHER" id="PTHR12558">
    <property type="entry name" value="CELL DIVISION CYCLE 16,23,27"/>
    <property type="match status" value="1"/>
</dbReference>
<evidence type="ECO:0000313" key="4">
    <source>
        <dbReference type="EMBL" id="GGM81579.1"/>
    </source>
</evidence>
<feature type="signal peptide" evidence="2">
    <location>
        <begin position="1"/>
        <end position="23"/>
    </location>
</feature>
<dbReference type="RefSeq" id="WP_019942543.1">
    <property type="nucleotide sequence ID" value="NZ_BMLI01000001.1"/>
</dbReference>
<sequence>MSFSKILISLCLVWIAGAHTLYAQGDSTRTYAVVIGISHYQQASLPQLQFADKDATLFAAHLRSSAGGNVPKENIKLLLNEDATIAAIYDALNWLQERCRKNDKAYFYFSGHGDVETQNSFSLGYLLAHNSPATNYRNNAIRIEDINKVANHLSTAANATVVLVTDACHTGKLAGDYYKGKQLVASQLKLILNNEVRLAACGVDEKAAEGLDWGGGRGAFSYYLLKGLNGPADRNRNDTIQLRELQTYLDSVFATDRALIRNAHRQHPSLDGNPYQTLAFVKATSSEMAQSPDSGSDASSHFRKVLDAFKPVGIQPVDYFFRLIKTKAIESRLRFSRYASVRKEAFPLKLVDDCLSYQAKMDSLANADPENRENHVFANSDTLILLKNQLAQSNASVNNFNERFVQMVHGQAQDMVNAYLEGDEAELERRQYYYAGNRQYGAFVQMLQIAIGLTPPEHYLLPLLHVQEAYLTGLTARLEMATSANGLKLLARAFRYQRQALKLEPYAAFIYNEMGNLYLRSRQYAQADRQFEIAKELSPAWAIPWSNQIRLNLAAGNLKKAKTAIAKADSLQNDLAYTYTNAGMVMLKQGDLLAAEGYFRKAIARNNVHFLPFQKLGELYTRTGKYRDADWFLAAAQMRRKDFAVNDQSFEYGIELGGLPSFLAQNNLAPASPDDSISPAQPPFVRLIHTLGLMRAKPELALSRLKSLLNELSAGKYLAYHYIGKIFYENRQWQEAEPFFAHAAHDYQSDSALIASLRNGPNSGIRIDSSATVVQIAYQYDALEDHYYLGSIYENLGKSTEAITQYTLITRIENQRQRDQAIFKGFDVSPDIPADQFRQMLAEGKYGDPETLLGHYENPVVMGGYIKLGSLYEKAGNYEIAEKVYLEQVKQDREAGNARSAATVSGPFQRMSGNSINYYRVAINRLAEAQTRAFYQQMLRRFARDTDWHRKAGLFLYDRLRLAFQQIPVSQFKPVYESINQFAYPFMTADETETGLAASVTLPGTQEQLHIPTPKYDPLKEALESLEMSVKLSGDLLPDPLTLEAIADLNSWMGNAPVALKSFRALSALRAPNPALRNKIVAYALAVHEYPLAVAQLSILYQQKLTTPAQNMVLAECNLLSGSPAASAKITSAPDRIAGIPKPDIALLNAKTHSLAGRYAQALSYLRTIPAPGSEDMLNDSTREATVCRYYTIARLNALLKQNTQAFNALTKALQTGFNFGFLLAADPAWNALRTLPQWERLQKDYAEQLQSRDYVSPQGYYNALDYRIPDSRH</sequence>
<dbReference type="Proteomes" id="UP000632339">
    <property type="component" value="Unassembled WGS sequence"/>
</dbReference>
<protein>
    <recommendedName>
        <fullName evidence="3">Peptidase C14 caspase domain-containing protein</fullName>
    </recommendedName>
</protein>
<dbReference type="SMART" id="SM00028">
    <property type="entry name" value="TPR"/>
    <property type="match status" value="7"/>
</dbReference>
<dbReference type="Gene3D" id="1.25.40.10">
    <property type="entry name" value="Tetratricopeptide repeat domain"/>
    <property type="match status" value="2"/>
</dbReference>
<gene>
    <name evidence="4" type="ORF">GCM10010967_11730</name>
</gene>
<accession>A0ABQ2HIU0</accession>
<dbReference type="Pfam" id="PF00656">
    <property type="entry name" value="Peptidase_C14"/>
    <property type="match status" value="1"/>
</dbReference>
<reference evidence="5" key="1">
    <citation type="journal article" date="2019" name="Int. J. Syst. Evol. Microbiol.">
        <title>The Global Catalogue of Microorganisms (GCM) 10K type strain sequencing project: providing services to taxonomists for standard genome sequencing and annotation.</title>
        <authorList>
            <consortium name="The Broad Institute Genomics Platform"/>
            <consortium name="The Broad Institute Genome Sequencing Center for Infectious Disease"/>
            <person name="Wu L."/>
            <person name="Ma J."/>
        </authorList>
    </citation>
    <scope>NUCLEOTIDE SEQUENCE [LARGE SCALE GENOMIC DNA]</scope>
    <source>
        <strain evidence="5">CGMCC 1.6375</strain>
    </source>
</reference>
<dbReference type="PROSITE" id="PS50005">
    <property type="entry name" value="TPR"/>
    <property type="match status" value="1"/>
</dbReference>
<keyword evidence="5" id="KW-1185">Reference proteome</keyword>
<comment type="caution">
    <text evidence="4">The sequence shown here is derived from an EMBL/GenBank/DDBJ whole genome shotgun (WGS) entry which is preliminary data.</text>
</comment>
<name>A0ABQ2HIU0_9BACT</name>
<feature type="domain" description="Peptidase C14 caspase" evidence="3">
    <location>
        <begin position="30"/>
        <end position="251"/>
    </location>
</feature>
<dbReference type="PANTHER" id="PTHR12558:SF13">
    <property type="entry name" value="CELL DIVISION CYCLE PROTEIN 27 HOMOLOG"/>
    <property type="match status" value="1"/>
</dbReference>
<evidence type="ECO:0000256" key="2">
    <source>
        <dbReference type="SAM" id="SignalP"/>
    </source>
</evidence>
<dbReference type="SUPFAM" id="SSF52129">
    <property type="entry name" value="Caspase-like"/>
    <property type="match status" value="1"/>
</dbReference>
<dbReference type="InterPro" id="IPR011600">
    <property type="entry name" value="Pept_C14_caspase"/>
</dbReference>
<dbReference type="InterPro" id="IPR029030">
    <property type="entry name" value="Caspase-like_dom_sf"/>
</dbReference>
<proteinExistence type="predicted"/>
<feature type="chain" id="PRO_5047478511" description="Peptidase C14 caspase domain-containing protein" evidence="2">
    <location>
        <begin position="24"/>
        <end position="1274"/>
    </location>
</feature>
<dbReference type="Pfam" id="PF13181">
    <property type="entry name" value="TPR_8"/>
    <property type="match status" value="1"/>
</dbReference>